<accession>A0ABP8EMF0</accession>
<dbReference type="Pfam" id="PF18986">
    <property type="entry name" value="DUF5719"/>
    <property type="match status" value="1"/>
</dbReference>
<organism evidence="2 3">
    <name type="scientific">Brevibacterium daeguense</name>
    <dbReference type="NCBI Taxonomy" id="909936"/>
    <lineage>
        <taxon>Bacteria</taxon>
        <taxon>Bacillati</taxon>
        <taxon>Actinomycetota</taxon>
        <taxon>Actinomycetes</taxon>
        <taxon>Micrococcales</taxon>
        <taxon>Brevibacteriaceae</taxon>
        <taxon>Brevibacterium</taxon>
    </lineage>
</organism>
<reference evidence="3" key="1">
    <citation type="journal article" date="2019" name="Int. J. Syst. Evol. Microbiol.">
        <title>The Global Catalogue of Microorganisms (GCM) 10K type strain sequencing project: providing services to taxonomists for standard genome sequencing and annotation.</title>
        <authorList>
            <consortium name="The Broad Institute Genomics Platform"/>
            <consortium name="The Broad Institute Genome Sequencing Center for Infectious Disease"/>
            <person name="Wu L."/>
            <person name="Ma J."/>
        </authorList>
    </citation>
    <scope>NUCLEOTIDE SEQUENCE [LARGE SCALE GENOMIC DNA]</scope>
    <source>
        <strain evidence="3">JCM 17458</strain>
    </source>
</reference>
<protein>
    <submittedName>
        <fullName evidence="2">DUF5719 family protein</fullName>
    </submittedName>
</protein>
<sequence>MALNRRNGRSLVTFAGFAVPGLLIATTGFLTPLASGSINRGAEQIRLPASDTVSWCPGPLDVAGQAAGTDEEFTTSPVPPTTVQSASVQTSAPDGSRAAAGVRSQALGGQENFTVGSSGGFASGDDSVTEPTLVIGQAESEHPALVSAGQTVQASEGDFAGLAALSCVRPRTQVDFTAGDTSTGVDSRLLIANPSQAPITVAISLTGEMGPITPAGDDTLSLQPGEQRSVVLGALAPEQTVLGVRAEATGGLMAAVLQQTRLDGLTPRGIEYEAPARAAAETAEVPLAVDGRGVVRVTNTGDAATTATIEYIGTEGPVEIERDSAAVPAHATAQIELGEVPAGVVRITAAAPVVAGAEVERDIGDSGSEFALMPAVEPLGAGQLLALPRGPEATLMFGPAAGEVSLAGVREDGTVTDARALGLARDRSSAVRPDELFGEAVVGVVLDSPGGTAVHAAAAAATETGLSGLVIPAAPTGIGYRDIRLHN</sequence>
<evidence type="ECO:0000313" key="3">
    <source>
        <dbReference type="Proteomes" id="UP001501586"/>
    </source>
</evidence>
<dbReference type="InterPro" id="IPR043777">
    <property type="entry name" value="DUF5719"/>
</dbReference>
<feature type="region of interest" description="Disordered" evidence="1">
    <location>
        <begin position="66"/>
        <end position="95"/>
    </location>
</feature>
<proteinExistence type="predicted"/>
<comment type="caution">
    <text evidence="2">The sequence shown here is derived from an EMBL/GenBank/DDBJ whole genome shotgun (WGS) entry which is preliminary data.</text>
</comment>
<gene>
    <name evidence="2" type="ORF">GCM10022261_26530</name>
</gene>
<dbReference type="Proteomes" id="UP001501586">
    <property type="component" value="Unassembled WGS sequence"/>
</dbReference>
<evidence type="ECO:0000313" key="2">
    <source>
        <dbReference type="EMBL" id="GAA4285122.1"/>
    </source>
</evidence>
<dbReference type="EMBL" id="BAABAZ010000008">
    <property type="protein sequence ID" value="GAA4285122.1"/>
    <property type="molecule type" value="Genomic_DNA"/>
</dbReference>
<dbReference type="RefSeq" id="WP_236865906.1">
    <property type="nucleotide sequence ID" value="NZ_BAABAZ010000008.1"/>
</dbReference>
<name>A0ABP8EMF0_9MICO</name>
<keyword evidence="3" id="KW-1185">Reference proteome</keyword>
<evidence type="ECO:0000256" key="1">
    <source>
        <dbReference type="SAM" id="MobiDB-lite"/>
    </source>
</evidence>